<evidence type="ECO:0000256" key="4">
    <source>
        <dbReference type="ARBA" id="ARBA00023004"/>
    </source>
</evidence>
<dbReference type="InterPro" id="IPR017896">
    <property type="entry name" value="4Fe4S_Fe-S-bd"/>
</dbReference>
<keyword evidence="6" id="KW-0813">Transport</keyword>
<dbReference type="PIRSF" id="PIRSF000139">
    <property type="entry name" value="Glc_ox_4Fe-4S"/>
    <property type="match status" value="1"/>
</dbReference>
<dbReference type="PANTHER" id="PTHR32479:SF20">
    <property type="entry name" value="GLYCOLATE OXIDASE IRON-SULFUR SUBUNIT"/>
    <property type="match status" value="1"/>
</dbReference>
<feature type="domain" description="4Fe-4S ferredoxin-type" evidence="7">
    <location>
        <begin position="61"/>
        <end position="90"/>
    </location>
</feature>
<dbReference type="GO" id="GO:0019154">
    <property type="term" value="F:glycolate dehydrogenase activity"/>
    <property type="evidence" value="ECO:0007669"/>
    <property type="project" value="UniProtKB-EC"/>
</dbReference>
<organism evidence="8 9">
    <name type="scientific">Geomonas terrae</name>
    <dbReference type="NCBI Taxonomy" id="2562681"/>
    <lineage>
        <taxon>Bacteria</taxon>
        <taxon>Pseudomonadati</taxon>
        <taxon>Thermodesulfobacteriota</taxon>
        <taxon>Desulfuromonadia</taxon>
        <taxon>Geobacterales</taxon>
        <taxon>Geobacteraceae</taxon>
        <taxon>Geomonas</taxon>
    </lineage>
</organism>
<accession>A0A4S1CK63</accession>
<dbReference type="GO" id="GO:0051539">
    <property type="term" value="F:4 iron, 4 sulfur cluster binding"/>
    <property type="evidence" value="ECO:0007669"/>
    <property type="project" value="UniProtKB-UniRule"/>
</dbReference>
<evidence type="ECO:0000256" key="5">
    <source>
        <dbReference type="ARBA" id="ARBA00023014"/>
    </source>
</evidence>
<dbReference type="InterPro" id="IPR017900">
    <property type="entry name" value="4Fe4S_Fe_S_CS"/>
</dbReference>
<dbReference type="AlphaFoldDB" id="A0A4S1CK63"/>
<comment type="catalytic activity">
    <reaction evidence="6">
        <text>glycolate + A = glyoxylate + AH2</text>
        <dbReference type="Rhea" id="RHEA:21264"/>
        <dbReference type="ChEBI" id="CHEBI:13193"/>
        <dbReference type="ChEBI" id="CHEBI:17499"/>
        <dbReference type="ChEBI" id="CHEBI:29805"/>
        <dbReference type="ChEBI" id="CHEBI:36655"/>
        <dbReference type="EC" id="1.1.99.14"/>
    </reaction>
</comment>
<evidence type="ECO:0000256" key="6">
    <source>
        <dbReference type="PIRNR" id="PIRNR000139"/>
    </source>
</evidence>
<keyword evidence="3" id="KW-0677">Repeat</keyword>
<evidence type="ECO:0000313" key="9">
    <source>
        <dbReference type="Proteomes" id="UP000306416"/>
    </source>
</evidence>
<evidence type="ECO:0000256" key="3">
    <source>
        <dbReference type="ARBA" id="ARBA00022737"/>
    </source>
</evidence>
<keyword evidence="5 6" id="KW-0411">Iron-sulfur</keyword>
<reference evidence="8 9" key="1">
    <citation type="submission" date="2019-04" db="EMBL/GenBank/DDBJ databases">
        <title>Geobacter oryzae sp. nov., ferric-reducing bacteria isolated from paddy soil.</title>
        <authorList>
            <person name="Xu Z."/>
            <person name="Masuda Y."/>
            <person name="Itoh H."/>
            <person name="Senoo K."/>
        </authorList>
    </citation>
    <scope>NUCLEOTIDE SEQUENCE [LARGE SCALE GENOMIC DNA]</scope>
    <source>
        <strain evidence="8 9">Red111</strain>
    </source>
</reference>
<dbReference type="PANTHER" id="PTHR32479">
    <property type="entry name" value="GLYCOLATE OXIDASE IRON-SULFUR SUBUNIT"/>
    <property type="match status" value="1"/>
</dbReference>
<comment type="cofactor">
    <cofactor evidence="6">
        <name>[4Fe-4S] cluster</name>
        <dbReference type="ChEBI" id="CHEBI:49883"/>
    </cofactor>
    <text evidence="6">Binds 2 [4Fe-4S] clusters.</text>
</comment>
<dbReference type="InterPro" id="IPR012257">
    <property type="entry name" value="Glc_ox_4Fe-4S"/>
</dbReference>
<keyword evidence="9" id="KW-1185">Reference proteome</keyword>
<evidence type="ECO:0000256" key="2">
    <source>
        <dbReference type="ARBA" id="ARBA00022723"/>
    </source>
</evidence>
<gene>
    <name evidence="8" type="ORF">E4633_01090</name>
</gene>
<protein>
    <recommendedName>
        <fullName evidence="6">Glycolate oxidase iron-sulfur subunit</fullName>
        <ecNumber evidence="6">1.1.99.14</ecNumber>
    </recommendedName>
</protein>
<comment type="catalytic activity">
    <reaction evidence="6">
        <text>(R)-lactate + A = pyruvate + AH2</text>
        <dbReference type="Rhea" id="RHEA:15089"/>
        <dbReference type="ChEBI" id="CHEBI:13193"/>
        <dbReference type="ChEBI" id="CHEBI:15361"/>
        <dbReference type="ChEBI" id="CHEBI:16004"/>
        <dbReference type="ChEBI" id="CHEBI:17499"/>
    </reaction>
</comment>
<dbReference type="RefSeq" id="WP_135868436.1">
    <property type="nucleotide sequence ID" value="NZ_SRSC01000001.1"/>
</dbReference>
<keyword evidence="4 6" id="KW-0408">Iron</keyword>
<sequence>MTKKQTDPLERVAQDMKKCVKCGACRANCPAFSTFQREPATARGKVALAQHLAKGDITLDDGTYAAMSKCLLCGSCVDKCPNQVPTDEIVIAAREALAQRRGLTTFHKAVGQVIRNRKLMNFGALAAAVLGPVFFRKVPSTSGLRLRFPIPFLGGSRHVPQIAKKPFMKRHPEVIKGEPGKPTIVFFVGCMTNFVYTEIGEATLALFRHLGCTVIIPQGQQCCGLPGMSGGDLNTVRELAEQNLAALEKYPADYVMTACATCGGALHKLYPLVIGKRNPELKERLQALADRTVDAAVLLQKLGLHPEETGAAEGMRITYHDPCHHRTAGIAKQPRALLKETPGLELVEMEGADRCCGLGGTFNVYHYESSLDINAGKSAAIIDTGADAVVTGCPGCIMQLSDGLKQAGDKTRVLHTVELLARKIRS</sequence>
<comment type="caution">
    <text evidence="8">The sequence shown here is derived from an EMBL/GenBank/DDBJ whole genome shotgun (WGS) entry which is preliminary data.</text>
</comment>
<dbReference type="PROSITE" id="PS00198">
    <property type="entry name" value="4FE4S_FER_1"/>
    <property type="match status" value="1"/>
</dbReference>
<comment type="function">
    <text evidence="6">Component of a complex that catalyzes the oxidation of glycolate to glyoxylate.</text>
</comment>
<feature type="domain" description="4Fe-4S ferredoxin-type" evidence="7">
    <location>
        <begin position="10"/>
        <end position="40"/>
    </location>
</feature>
<proteinExistence type="predicted"/>
<dbReference type="PROSITE" id="PS51379">
    <property type="entry name" value="4FE4S_FER_2"/>
    <property type="match status" value="2"/>
</dbReference>
<dbReference type="Gene3D" id="1.10.1060.10">
    <property type="entry name" value="Alpha-helical ferredoxin"/>
    <property type="match status" value="1"/>
</dbReference>
<dbReference type="Pfam" id="PF13183">
    <property type="entry name" value="Fer4_8"/>
    <property type="match status" value="1"/>
</dbReference>
<dbReference type="InterPro" id="IPR009051">
    <property type="entry name" value="Helical_ferredxn"/>
</dbReference>
<dbReference type="EC" id="1.1.99.14" evidence="6"/>
<dbReference type="Pfam" id="PF02754">
    <property type="entry name" value="CCG"/>
    <property type="match status" value="2"/>
</dbReference>
<dbReference type="SUPFAM" id="SSF46548">
    <property type="entry name" value="alpha-helical ferredoxin"/>
    <property type="match status" value="1"/>
</dbReference>
<dbReference type="GO" id="GO:0046872">
    <property type="term" value="F:metal ion binding"/>
    <property type="evidence" value="ECO:0007669"/>
    <property type="project" value="UniProtKB-UniRule"/>
</dbReference>
<dbReference type="EMBL" id="SRSC01000001">
    <property type="protein sequence ID" value="TGU74097.1"/>
    <property type="molecule type" value="Genomic_DNA"/>
</dbReference>
<dbReference type="InterPro" id="IPR004017">
    <property type="entry name" value="Cys_rich_dom"/>
</dbReference>
<name>A0A4S1CK63_9BACT</name>
<keyword evidence="6" id="KW-0249">Electron transport</keyword>
<evidence type="ECO:0000313" key="8">
    <source>
        <dbReference type="EMBL" id="TGU74097.1"/>
    </source>
</evidence>
<dbReference type="Proteomes" id="UP000306416">
    <property type="component" value="Unassembled WGS sequence"/>
</dbReference>
<keyword evidence="2 6" id="KW-0479">Metal-binding</keyword>
<evidence type="ECO:0000256" key="1">
    <source>
        <dbReference type="ARBA" id="ARBA00022485"/>
    </source>
</evidence>
<keyword evidence="1 6" id="KW-0004">4Fe-4S</keyword>
<evidence type="ECO:0000259" key="7">
    <source>
        <dbReference type="PROSITE" id="PS51379"/>
    </source>
</evidence>